<protein>
    <submittedName>
        <fullName evidence="2">Putative transcriptional regulator</fullName>
    </submittedName>
</protein>
<proteinExistence type="predicted"/>
<keyword evidence="3" id="KW-1185">Reference proteome</keyword>
<gene>
    <name evidence="2" type="ORF">HNP32_001546</name>
</gene>
<dbReference type="EMBL" id="JACHKY010000002">
    <property type="protein sequence ID" value="MBB4797822.1"/>
    <property type="molecule type" value="Genomic_DNA"/>
</dbReference>
<dbReference type="InterPro" id="IPR012807">
    <property type="entry name" value="Anti-sigma_ChrR"/>
</dbReference>
<dbReference type="CDD" id="cd20301">
    <property type="entry name" value="cupin_ChrR"/>
    <property type="match status" value="1"/>
</dbReference>
<comment type="caution">
    <text evidence="2">The sequence shown here is derived from an EMBL/GenBank/DDBJ whole genome shotgun (WGS) entry which is preliminary data.</text>
</comment>
<dbReference type="InterPro" id="IPR014710">
    <property type="entry name" value="RmlC-like_jellyroll"/>
</dbReference>
<dbReference type="AlphaFoldDB" id="A0A7W7N433"/>
<dbReference type="InterPro" id="IPR025979">
    <property type="entry name" value="ChrR-like_cupin_dom"/>
</dbReference>
<dbReference type="InterPro" id="IPR041916">
    <property type="entry name" value="Anti_sigma_zinc_sf"/>
</dbReference>
<dbReference type="RefSeq" id="WP_184268689.1">
    <property type="nucleotide sequence ID" value="NZ_JACHKY010000002.1"/>
</dbReference>
<dbReference type="SUPFAM" id="SSF51182">
    <property type="entry name" value="RmlC-like cupins"/>
    <property type="match status" value="1"/>
</dbReference>
<evidence type="ECO:0000313" key="3">
    <source>
        <dbReference type="Proteomes" id="UP000539957"/>
    </source>
</evidence>
<feature type="domain" description="ChrR-like cupin" evidence="1">
    <location>
        <begin position="108"/>
        <end position="197"/>
    </location>
</feature>
<dbReference type="NCBIfam" id="TIGR02451">
    <property type="entry name" value="anti_sig_ChrR"/>
    <property type="match status" value="1"/>
</dbReference>
<name>A0A7W7N433_9CAUL</name>
<dbReference type="Gene3D" id="2.60.120.10">
    <property type="entry name" value="Jelly Rolls"/>
    <property type="match status" value="1"/>
</dbReference>
<accession>A0A7W7N433</accession>
<dbReference type="Pfam" id="PF12973">
    <property type="entry name" value="Cupin_7"/>
    <property type="match status" value="1"/>
</dbReference>
<dbReference type="Gene3D" id="1.10.10.1320">
    <property type="entry name" value="Anti-sigma factor, zinc-finger domain"/>
    <property type="match status" value="1"/>
</dbReference>
<evidence type="ECO:0000259" key="1">
    <source>
        <dbReference type="Pfam" id="PF12973"/>
    </source>
</evidence>
<dbReference type="Proteomes" id="UP000539957">
    <property type="component" value="Unassembled WGS sequence"/>
</dbReference>
<organism evidence="2 3">
    <name type="scientific">Brevundimonas bullata</name>
    <dbReference type="NCBI Taxonomy" id="13160"/>
    <lineage>
        <taxon>Bacteria</taxon>
        <taxon>Pseudomonadati</taxon>
        <taxon>Pseudomonadota</taxon>
        <taxon>Alphaproteobacteria</taxon>
        <taxon>Caulobacterales</taxon>
        <taxon>Caulobacteraceae</taxon>
        <taxon>Brevundimonas</taxon>
    </lineage>
</organism>
<evidence type="ECO:0000313" key="2">
    <source>
        <dbReference type="EMBL" id="MBB4797822.1"/>
    </source>
</evidence>
<reference evidence="2 3" key="1">
    <citation type="submission" date="2020-08" db="EMBL/GenBank/DDBJ databases">
        <title>Functional genomics of gut bacteria from endangered species of beetles.</title>
        <authorList>
            <person name="Carlos-Shanley C."/>
        </authorList>
    </citation>
    <scope>NUCLEOTIDE SEQUENCE [LARGE SCALE GENOMIC DNA]</scope>
    <source>
        <strain evidence="2 3">S00123</strain>
    </source>
</reference>
<dbReference type="InterPro" id="IPR011051">
    <property type="entry name" value="RmlC_Cupin_sf"/>
</dbReference>
<sequence>MNARLHSSGGNPSEERLLAYAAGNLSPPEAVVVAAHLALRPVNDAWVRQLQTVGGEFLDEAAPAPMAEDALTRAMARIETDAGEVKPQPPLNDMPELPEPLRRYALGPWRWIGPGMRVRDVHAPRDGDCRVILLEIGPGRETPRHTHGGVELTCVLSGAYATETERFDVGDLEEADPDVLHQPRVVSDEACLCVVALDGQIELDGWLGRLMQPFVKL</sequence>